<dbReference type="InterPro" id="IPR004358">
    <property type="entry name" value="Sig_transdc_His_kin-like_C"/>
</dbReference>
<evidence type="ECO:0000313" key="5">
    <source>
        <dbReference type="EMBL" id="RXG28775.1"/>
    </source>
</evidence>
<dbReference type="PANTHER" id="PTHR43102:SF2">
    <property type="entry name" value="GAF DOMAIN-CONTAINING PROTEIN"/>
    <property type="match status" value="1"/>
</dbReference>
<dbReference type="SUPFAM" id="SSF55874">
    <property type="entry name" value="ATPase domain of HSP90 chaperone/DNA topoisomerase II/histidine kinase"/>
    <property type="match status" value="1"/>
</dbReference>
<dbReference type="PRINTS" id="PR00344">
    <property type="entry name" value="BCTRLSENSOR"/>
</dbReference>
<dbReference type="AlphaFoldDB" id="A0A1M5T461"/>
<keyword evidence="3" id="KW-0597">Phosphoprotein</keyword>
<accession>A0A1M5T461</accession>
<protein>
    <recommendedName>
        <fullName evidence="2">histidine kinase</fullName>
        <ecNumber evidence="2">2.7.13.3</ecNumber>
    </recommendedName>
</protein>
<dbReference type="RefSeq" id="WP_072979493.1">
    <property type="nucleotide sequence ID" value="NZ_CAXPJH010000011.1"/>
</dbReference>
<evidence type="ECO:0000313" key="8">
    <source>
        <dbReference type="Proteomes" id="UP000290037"/>
    </source>
</evidence>
<dbReference type="InterPro" id="IPR036890">
    <property type="entry name" value="HATPase_C_sf"/>
</dbReference>
<dbReference type="Gene3D" id="1.10.287.130">
    <property type="match status" value="1"/>
</dbReference>
<organism evidence="6 7">
    <name type="scientific">Leeuwenhoekiella palythoae</name>
    <dbReference type="NCBI Taxonomy" id="573501"/>
    <lineage>
        <taxon>Bacteria</taxon>
        <taxon>Pseudomonadati</taxon>
        <taxon>Bacteroidota</taxon>
        <taxon>Flavobacteriia</taxon>
        <taxon>Flavobacteriales</taxon>
        <taxon>Flavobacteriaceae</taxon>
        <taxon>Leeuwenhoekiella</taxon>
    </lineage>
</organism>
<dbReference type="Pfam" id="PF01590">
    <property type="entry name" value="GAF"/>
    <property type="match status" value="1"/>
</dbReference>
<reference evidence="7" key="1">
    <citation type="submission" date="2016-11" db="EMBL/GenBank/DDBJ databases">
        <authorList>
            <person name="Varghese N."/>
            <person name="Submissions S."/>
        </authorList>
    </citation>
    <scope>NUCLEOTIDE SEQUENCE [LARGE SCALE GENOMIC DNA]</scope>
    <source>
        <strain evidence="7">DSM 19859</strain>
    </source>
</reference>
<dbReference type="InterPro" id="IPR005467">
    <property type="entry name" value="His_kinase_dom"/>
</dbReference>
<evidence type="ECO:0000313" key="6">
    <source>
        <dbReference type="EMBL" id="SHH45400.1"/>
    </source>
</evidence>
<dbReference type="EMBL" id="QOVN01000004">
    <property type="protein sequence ID" value="RXG28775.1"/>
    <property type="molecule type" value="Genomic_DNA"/>
</dbReference>
<dbReference type="SMART" id="SM00065">
    <property type="entry name" value="GAF"/>
    <property type="match status" value="1"/>
</dbReference>
<evidence type="ECO:0000313" key="7">
    <source>
        <dbReference type="Proteomes" id="UP000184240"/>
    </source>
</evidence>
<evidence type="ECO:0000256" key="1">
    <source>
        <dbReference type="ARBA" id="ARBA00000085"/>
    </source>
</evidence>
<dbReference type="CDD" id="cd00082">
    <property type="entry name" value="HisKA"/>
    <property type="match status" value="1"/>
</dbReference>
<feature type="domain" description="Histidine kinase" evidence="4">
    <location>
        <begin position="186"/>
        <end position="400"/>
    </location>
</feature>
<name>A0A1M5T461_9FLAO</name>
<sequence length="417" mass="46828">MSIVKIDEKKRQKAVDSYKLVGTLPEKSYDNITQIASYICGTPIALITMLDYNRNFLKSHYGVPFNESPREISFCTHAIQTHDPIFIIPDAREDDRFKDNPLVTGPMKAIFYAGVPLVDKGGHALGTLCVFDHEPRTLNEHQVSTLIALASQVVNLFELRRQNIENKALQKNLLKKNSLLKEFAGVVSHDMKMPLANIITTTDILKAKYKELLDEKGLDYLNYLKSSSFSLSEYISGILQHYESDNLTIDQRDSFDIHDLLEEVEDMLNHDYKTVIHLPEANHIISCNRAALHQIFINLLGNSIKYNDKEEPEITVTFTEDSDFYRFEVIDNGIGIPQDKIDKIFELFSIVASKDKNGNRGNGIGLSTVKKLVANLGGRISVASVEGEGSTFSFSARKQDIPTQIAGPENDTSALKN</sequence>
<dbReference type="InterPro" id="IPR003661">
    <property type="entry name" value="HisK_dim/P_dom"/>
</dbReference>
<dbReference type="InterPro" id="IPR003594">
    <property type="entry name" value="HATPase_dom"/>
</dbReference>
<dbReference type="STRING" id="573501.SAMN04487999_0239"/>
<dbReference type="PANTHER" id="PTHR43102">
    <property type="entry name" value="SLR1143 PROTEIN"/>
    <property type="match status" value="1"/>
</dbReference>
<evidence type="ECO:0000256" key="2">
    <source>
        <dbReference type="ARBA" id="ARBA00012438"/>
    </source>
</evidence>
<dbReference type="Proteomes" id="UP000184240">
    <property type="component" value="Unassembled WGS sequence"/>
</dbReference>
<proteinExistence type="predicted"/>
<dbReference type="Pfam" id="PF00512">
    <property type="entry name" value="HisKA"/>
    <property type="match status" value="1"/>
</dbReference>
<evidence type="ECO:0000256" key="3">
    <source>
        <dbReference type="ARBA" id="ARBA00022553"/>
    </source>
</evidence>
<dbReference type="GO" id="GO:0000155">
    <property type="term" value="F:phosphorelay sensor kinase activity"/>
    <property type="evidence" value="ECO:0007669"/>
    <property type="project" value="InterPro"/>
</dbReference>
<gene>
    <name evidence="5" type="ORF">DSM01_2236</name>
    <name evidence="6" type="ORF">SAMN04487999_0239</name>
</gene>
<dbReference type="EMBL" id="FQXT01000001">
    <property type="protein sequence ID" value="SHH45400.1"/>
    <property type="molecule type" value="Genomic_DNA"/>
</dbReference>
<comment type="catalytic activity">
    <reaction evidence="1">
        <text>ATP + protein L-histidine = ADP + protein N-phospho-L-histidine.</text>
        <dbReference type="EC" id="2.7.13.3"/>
    </reaction>
</comment>
<dbReference type="SUPFAM" id="SSF55781">
    <property type="entry name" value="GAF domain-like"/>
    <property type="match status" value="1"/>
</dbReference>
<dbReference type="InterPro" id="IPR036097">
    <property type="entry name" value="HisK_dim/P_sf"/>
</dbReference>
<dbReference type="Gene3D" id="3.30.565.10">
    <property type="entry name" value="Histidine kinase-like ATPase, C-terminal domain"/>
    <property type="match status" value="1"/>
</dbReference>
<dbReference type="SMART" id="SM00388">
    <property type="entry name" value="HisKA"/>
    <property type="match status" value="1"/>
</dbReference>
<keyword evidence="6" id="KW-0808">Transferase</keyword>
<dbReference type="Gene3D" id="3.30.450.40">
    <property type="match status" value="1"/>
</dbReference>
<dbReference type="SMART" id="SM00387">
    <property type="entry name" value="HATPase_c"/>
    <property type="match status" value="1"/>
</dbReference>
<evidence type="ECO:0000259" key="4">
    <source>
        <dbReference type="PROSITE" id="PS50109"/>
    </source>
</evidence>
<keyword evidence="6" id="KW-0418">Kinase</keyword>
<dbReference type="InterPro" id="IPR003018">
    <property type="entry name" value="GAF"/>
</dbReference>
<dbReference type="Proteomes" id="UP000290037">
    <property type="component" value="Unassembled WGS sequence"/>
</dbReference>
<dbReference type="EC" id="2.7.13.3" evidence="2"/>
<keyword evidence="8" id="KW-1185">Reference proteome</keyword>
<reference evidence="6" key="2">
    <citation type="submission" date="2016-11" db="EMBL/GenBank/DDBJ databases">
        <authorList>
            <person name="Jaros S."/>
            <person name="Januszkiewicz K."/>
            <person name="Wedrychowicz H."/>
        </authorList>
    </citation>
    <scope>NUCLEOTIDE SEQUENCE [LARGE SCALE GENOMIC DNA]</scope>
    <source>
        <strain evidence="6">DSM 19859</strain>
    </source>
</reference>
<dbReference type="Pfam" id="PF02518">
    <property type="entry name" value="HATPase_c"/>
    <property type="match status" value="1"/>
</dbReference>
<reference evidence="5 8" key="3">
    <citation type="submission" date="2018-07" db="EMBL/GenBank/DDBJ databases">
        <title>Leeuwenhoekiella genomics.</title>
        <authorList>
            <person name="Tahon G."/>
            <person name="Willems A."/>
        </authorList>
    </citation>
    <scope>NUCLEOTIDE SEQUENCE [LARGE SCALE GENOMIC DNA]</scope>
    <source>
        <strain evidence="5 8">LMG 24856</strain>
    </source>
</reference>
<dbReference type="SUPFAM" id="SSF47384">
    <property type="entry name" value="Homodimeric domain of signal transducing histidine kinase"/>
    <property type="match status" value="1"/>
</dbReference>
<dbReference type="InterPro" id="IPR029016">
    <property type="entry name" value="GAF-like_dom_sf"/>
</dbReference>
<dbReference type="PROSITE" id="PS50109">
    <property type="entry name" value="HIS_KIN"/>
    <property type="match status" value="1"/>
</dbReference>